<evidence type="ECO:0000313" key="1">
    <source>
        <dbReference type="EMBL" id="MES1923527.1"/>
    </source>
</evidence>
<name>A0ABV2AW25_9EUKA</name>
<protein>
    <recommendedName>
        <fullName evidence="3">Peptidylprolyl isomerase</fullName>
    </recommendedName>
</protein>
<comment type="caution">
    <text evidence="1">The sequence shown here is derived from an EMBL/GenBank/DDBJ whole genome shotgun (WGS) entry which is preliminary data.</text>
</comment>
<evidence type="ECO:0000313" key="2">
    <source>
        <dbReference type="Proteomes" id="UP001439008"/>
    </source>
</evidence>
<gene>
    <name evidence="1" type="ORF">MHBO_005111</name>
</gene>
<organism evidence="1 2">
    <name type="scientific">Bonamia ostreae</name>
    <dbReference type="NCBI Taxonomy" id="126728"/>
    <lineage>
        <taxon>Eukaryota</taxon>
        <taxon>Sar</taxon>
        <taxon>Rhizaria</taxon>
        <taxon>Endomyxa</taxon>
        <taxon>Ascetosporea</taxon>
        <taxon>Haplosporida</taxon>
        <taxon>Bonamia</taxon>
    </lineage>
</organism>
<dbReference type="Proteomes" id="UP001439008">
    <property type="component" value="Unassembled WGS sequence"/>
</dbReference>
<accession>A0ABV2AW25</accession>
<proteinExistence type="predicted"/>
<sequence>SYNKDVFENAQVAARNGVSFDKFYDAYFAQKDVKTKDDKKKAIDNASGKLNDKEKYALYQSLNVGASDERMEKFKPLKSKGMKETDFLKYMDAIDSAKGIKNQRTGRTVSGTLKNAQYKALTDAGMSKPQARYFMTVMLGSKW</sequence>
<feature type="non-terminal residue" evidence="1">
    <location>
        <position position="1"/>
    </location>
</feature>
<dbReference type="EMBL" id="JBDODL010006651">
    <property type="protein sequence ID" value="MES1923527.1"/>
    <property type="molecule type" value="Genomic_DNA"/>
</dbReference>
<reference evidence="1 2" key="1">
    <citation type="journal article" date="2024" name="BMC Biol.">
        <title>Comparative genomics of Ascetosporea gives new insight into the evolutionary basis for animal parasitism in Rhizaria.</title>
        <authorList>
            <person name="Hiltunen Thoren M."/>
            <person name="Onut-Brannstrom I."/>
            <person name="Alfjorden A."/>
            <person name="Peckova H."/>
            <person name="Swords F."/>
            <person name="Hooper C."/>
            <person name="Holzer A.S."/>
            <person name="Bass D."/>
            <person name="Burki F."/>
        </authorList>
    </citation>
    <scope>NUCLEOTIDE SEQUENCE [LARGE SCALE GENOMIC DNA]</scope>
    <source>
        <strain evidence="1">20-A016</strain>
    </source>
</reference>
<keyword evidence="2" id="KW-1185">Reference proteome</keyword>
<evidence type="ECO:0008006" key="3">
    <source>
        <dbReference type="Google" id="ProtNLM"/>
    </source>
</evidence>